<sequence>MGTRNPKVDAYIAKSAEFARPILEHLREIVHAACPEVEEEIKWSSPHFMYRGMLCGMAAFKQHCAFGFWKAALVVPDDRNDEAMGNFGCIATVKDLPPRRTIEGYIKKAMKLNEDDVKPVRPKSGAPKPPVELPDDLAVALKKNKKAGATYEAFSPSARREYVEWITEAKREETRAKRVAQAVEWMAEGKQRNWKYQNC</sequence>
<evidence type="ECO:0000259" key="1">
    <source>
        <dbReference type="Pfam" id="PF08818"/>
    </source>
</evidence>
<reference evidence="2" key="1">
    <citation type="submission" date="2023-02" db="EMBL/GenBank/DDBJ databases">
        <title>Tahibacter soli sp. nov. isolated from soil.</title>
        <authorList>
            <person name="Baek J.H."/>
            <person name="Lee J.K."/>
            <person name="Choi D.G."/>
            <person name="Jeon C.O."/>
        </authorList>
    </citation>
    <scope>NUCLEOTIDE SEQUENCE</scope>
    <source>
        <strain evidence="2">BL</strain>
    </source>
</reference>
<protein>
    <submittedName>
        <fullName evidence="2">YdeI/OmpD-associated family protein</fullName>
    </submittedName>
</protein>
<dbReference type="Pfam" id="PF13376">
    <property type="entry name" value="OmdA"/>
    <property type="match status" value="1"/>
</dbReference>
<dbReference type="SUPFAM" id="SSF159888">
    <property type="entry name" value="YdhG-like"/>
    <property type="match status" value="1"/>
</dbReference>
<dbReference type="RefSeq" id="WP_263544711.1">
    <property type="nucleotide sequence ID" value="NZ_JAOVZO020000015.1"/>
</dbReference>
<accession>A0A9X3YK21</accession>
<dbReference type="EMBL" id="JAOVZO020000015">
    <property type="protein sequence ID" value="MDC8013022.1"/>
    <property type="molecule type" value="Genomic_DNA"/>
</dbReference>
<feature type="domain" description="YdhG-like" evidence="1">
    <location>
        <begin position="20"/>
        <end position="109"/>
    </location>
</feature>
<proteinExistence type="predicted"/>
<organism evidence="2 3">
    <name type="scientific">Tahibacter soli</name>
    <dbReference type="NCBI Taxonomy" id="2983605"/>
    <lineage>
        <taxon>Bacteria</taxon>
        <taxon>Pseudomonadati</taxon>
        <taxon>Pseudomonadota</taxon>
        <taxon>Gammaproteobacteria</taxon>
        <taxon>Lysobacterales</taxon>
        <taxon>Rhodanobacteraceae</taxon>
        <taxon>Tahibacter</taxon>
    </lineage>
</organism>
<name>A0A9X3YK21_9GAMM</name>
<keyword evidence="3" id="KW-1185">Reference proteome</keyword>
<evidence type="ECO:0000313" key="2">
    <source>
        <dbReference type="EMBL" id="MDC8013022.1"/>
    </source>
</evidence>
<evidence type="ECO:0000313" key="3">
    <source>
        <dbReference type="Proteomes" id="UP001139971"/>
    </source>
</evidence>
<dbReference type="AlphaFoldDB" id="A0A9X3YK21"/>
<comment type="caution">
    <text evidence="2">The sequence shown here is derived from an EMBL/GenBank/DDBJ whole genome shotgun (WGS) entry which is preliminary data.</text>
</comment>
<dbReference type="Proteomes" id="UP001139971">
    <property type="component" value="Unassembled WGS sequence"/>
</dbReference>
<gene>
    <name evidence="2" type="ORF">OD750_010745</name>
</gene>
<dbReference type="Gene3D" id="3.90.1150.200">
    <property type="match status" value="1"/>
</dbReference>
<dbReference type="Pfam" id="PF08818">
    <property type="entry name" value="DUF1801"/>
    <property type="match status" value="1"/>
</dbReference>
<dbReference type="InterPro" id="IPR014922">
    <property type="entry name" value="YdhG-like"/>
</dbReference>